<keyword evidence="2" id="KW-1185">Reference proteome</keyword>
<comment type="caution">
    <text evidence="1">The sequence shown here is derived from an EMBL/GenBank/DDBJ whole genome shotgun (WGS) entry which is preliminary data.</text>
</comment>
<organism evidence="1 2">
    <name type="scientific">Rhamnusium bicolor</name>
    <dbReference type="NCBI Taxonomy" id="1586634"/>
    <lineage>
        <taxon>Eukaryota</taxon>
        <taxon>Metazoa</taxon>
        <taxon>Ecdysozoa</taxon>
        <taxon>Arthropoda</taxon>
        <taxon>Hexapoda</taxon>
        <taxon>Insecta</taxon>
        <taxon>Pterygota</taxon>
        <taxon>Neoptera</taxon>
        <taxon>Endopterygota</taxon>
        <taxon>Coleoptera</taxon>
        <taxon>Polyphaga</taxon>
        <taxon>Cucujiformia</taxon>
        <taxon>Chrysomeloidea</taxon>
        <taxon>Cerambycidae</taxon>
        <taxon>Lepturinae</taxon>
        <taxon>Rhagiini</taxon>
        <taxon>Rhamnusium</taxon>
    </lineage>
</organism>
<evidence type="ECO:0000313" key="1">
    <source>
        <dbReference type="EMBL" id="KAJ8935936.1"/>
    </source>
</evidence>
<sequence>MIPLVKLYITKLCEFLLKILSHHDLAYWLQTCSTINTNYNVTKKETITLHNEREQEKSPKNDVELCLEVEMDDEVREIITSPDKCMSTLLDVTVIKPKDIDIDQIYTTQKKILNGEEVRKLITLMELEKQDKQKLINQILSKEDRVVSIHRHNSNPKSAGDYIKNKLFERPEKNTLTKHKHYLDNRDSALFFEHIQKISSTDDTNSDICSDHKQHMYKHSMKSGDHERIQQIYTTPRTYNDIKSIFTCKNKHRYEQNEKPNKPCLCQNCAIVGVLTDSQKKAFYNRKLIRS</sequence>
<accession>A0AAV8XBZ6</accession>
<proteinExistence type="predicted"/>
<gene>
    <name evidence="1" type="ORF">NQ314_012557</name>
</gene>
<evidence type="ECO:0000313" key="2">
    <source>
        <dbReference type="Proteomes" id="UP001162156"/>
    </source>
</evidence>
<dbReference type="Proteomes" id="UP001162156">
    <property type="component" value="Unassembled WGS sequence"/>
</dbReference>
<dbReference type="EMBL" id="JANEYF010003495">
    <property type="protein sequence ID" value="KAJ8935936.1"/>
    <property type="molecule type" value="Genomic_DNA"/>
</dbReference>
<name>A0AAV8XBZ6_9CUCU</name>
<reference evidence="1" key="1">
    <citation type="journal article" date="2023" name="Insect Mol. Biol.">
        <title>Genome sequencing provides insights into the evolution of gene families encoding plant cell wall-degrading enzymes in longhorned beetles.</title>
        <authorList>
            <person name="Shin N.R."/>
            <person name="Okamura Y."/>
            <person name="Kirsch R."/>
            <person name="Pauchet Y."/>
        </authorList>
    </citation>
    <scope>NUCLEOTIDE SEQUENCE</scope>
    <source>
        <strain evidence="1">RBIC_L_NR</strain>
    </source>
</reference>
<protein>
    <submittedName>
        <fullName evidence="1">Uncharacterized protein</fullName>
    </submittedName>
</protein>
<dbReference type="AlphaFoldDB" id="A0AAV8XBZ6"/>